<evidence type="ECO:0000259" key="2">
    <source>
        <dbReference type="Pfam" id="PF00496"/>
    </source>
</evidence>
<dbReference type="InterPro" id="IPR000914">
    <property type="entry name" value="SBP_5_dom"/>
</dbReference>
<organism evidence="3">
    <name type="scientific">hydrothermal vent metagenome</name>
    <dbReference type="NCBI Taxonomy" id="652676"/>
    <lineage>
        <taxon>unclassified sequences</taxon>
        <taxon>metagenomes</taxon>
        <taxon>ecological metagenomes</taxon>
    </lineage>
</organism>
<feature type="domain" description="Solute-binding protein family 5" evidence="2">
    <location>
        <begin position="76"/>
        <end position="428"/>
    </location>
</feature>
<dbReference type="GO" id="GO:1904680">
    <property type="term" value="F:peptide transmembrane transporter activity"/>
    <property type="evidence" value="ECO:0007669"/>
    <property type="project" value="TreeGrafter"/>
</dbReference>
<dbReference type="PANTHER" id="PTHR30290">
    <property type="entry name" value="PERIPLASMIC BINDING COMPONENT OF ABC TRANSPORTER"/>
    <property type="match status" value="1"/>
</dbReference>
<gene>
    <name evidence="3" type="ORF">MGWOODY_XGa807</name>
</gene>
<keyword evidence="1" id="KW-0732">Signal</keyword>
<dbReference type="CDD" id="cd08502">
    <property type="entry name" value="PBP2_NikA_DppA_OppA_like_16"/>
    <property type="match status" value="1"/>
</dbReference>
<proteinExistence type="predicted"/>
<evidence type="ECO:0000256" key="1">
    <source>
        <dbReference type="ARBA" id="ARBA00022729"/>
    </source>
</evidence>
<dbReference type="EMBL" id="CZRL01000104">
    <property type="protein sequence ID" value="CUS54487.1"/>
    <property type="molecule type" value="Genomic_DNA"/>
</dbReference>
<dbReference type="GO" id="GO:0042597">
    <property type="term" value="C:periplasmic space"/>
    <property type="evidence" value="ECO:0007669"/>
    <property type="project" value="UniProtKB-ARBA"/>
</dbReference>
<reference evidence="3" key="1">
    <citation type="submission" date="2015-10" db="EMBL/GenBank/DDBJ databases">
        <authorList>
            <person name="Gilbert D.G."/>
        </authorList>
    </citation>
    <scope>NUCLEOTIDE SEQUENCE</scope>
</reference>
<dbReference type="Gene3D" id="3.40.190.10">
    <property type="entry name" value="Periplasmic binding protein-like II"/>
    <property type="match status" value="1"/>
</dbReference>
<sequence length="531" mass="58948">MLGKNIRKFLKVGVCSVFASMVLGLSVGPAMAEKVLRVAPHASLKNLDPIWTTAYITRNHGYMVYDTLIAMDSNLKPQPQMLEGWEISDDSLTYTFTLREGLAWHDGAPVTSADCIASIQRWGKRDGMGQKLAKFTESWTANNDKTFTLKLNEPYGLVLDSLGKISSNVPFMMPERLAKTDAFEAVPEQIGSGPFVFDTDGYIPGVKVTYRKNTNYKPRSEPASYAAGGKVVHFDTVEWLYIPDPATTMNALIAGEIDFWETPSPDLVPGMEGNPDITIKVIDPLGTQGWLRPNHLNPPFDNPKARQALLHMVKQEHYLQAIIGDEKFWRACGAYFMCDTPLDSDVGAGPLMNQDLEMARKLLKEGGYNGETLILMDPTDIPVLHGASLVTAQMLRKIGAKVEVQAMDWSTLTSRRAETKSIADGGWNIFHTYSTGADVASPIANIGVSGGCVEEAWFGWPCDKMLEDLRDQFSRESDPAKQVEIGIALQKRAYEVVPYVNYGQWFQPTAYRTSLKGVLISPVPFFWNIEK</sequence>
<dbReference type="InterPro" id="IPR030678">
    <property type="entry name" value="Peptide/Ni-bd"/>
</dbReference>
<protein>
    <submittedName>
        <fullName evidence="3">Dipeptide-binding ABC transporter, periplasmic substrate-binding component (TC 3.A.1.5.2) Putative hemin-binding lipoprotein</fullName>
    </submittedName>
</protein>
<dbReference type="PIRSF" id="PIRSF002741">
    <property type="entry name" value="MppA"/>
    <property type="match status" value="1"/>
</dbReference>
<dbReference type="PANTHER" id="PTHR30290:SF38">
    <property type="entry name" value="D,D-DIPEPTIDE-BINDING PERIPLASMIC PROTEIN DDPA-RELATED"/>
    <property type="match status" value="1"/>
</dbReference>
<accession>A0A160TV46</accession>
<keyword evidence="3" id="KW-0449">Lipoprotein</keyword>
<dbReference type="GO" id="GO:0015833">
    <property type="term" value="P:peptide transport"/>
    <property type="evidence" value="ECO:0007669"/>
    <property type="project" value="TreeGrafter"/>
</dbReference>
<dbReference type="InterPro" id="IPR039424">
    <property type="entry name" value="SBP_5"/>
</dbReference>
<dbReference type="GO" id="GO:0043190">
    <property type="term" value="C:ATP-binding cassette (ABC) transporter complex"/>
    <property type="evidence" value="ECO:0007669"/>
    <property type="project" value="InterPro"/>
</dbReference>
<name>A0A160TV46_9ZZZZ</name>
<evidence type="ECO:0000313" key="3">
    <source>
        <dbReference type="EMBL" id="CUS54487.1"/>
    </source>
</evidence>
<dbReference type="Pfam" id="PF00496">
    <property type="entry name" value="SBP_bac_5"/>
    <property type="match status" value="1"/>
</dbReference>
<dbReference type="SUPFAM" id="SSF53850">
    <property type="entry name" value="Periplasmic binding protein-like II"/>
    <property type="match status" value="1"/>
</dbReference>
<dbReference type="AlphaFoldDB" id="A0A160TV46"/>
<dbReference type="Gene3D" id="3.90.76.10">
    <property type="entry name" value="Dipeptide-binding Protein, Domain 1"/>
    <property type="match status" value="1"/>
</dbReference>
<dbReference type="Gene3D" id="3.10.105.10">
    <property type="entry name" value="Dipeptide-binding Protein, Domain 3"/>
    <property type="match status" value="1"/>
</dbReference>